<feature type="compositionally biased region" description="Low complexity" evidence="1">
    <location>
        <begin position="319"/>
        <end position="329"/>
    </location>
</feature>
<name>A0A5C0B1Y3_9BURK</name>
<feature type="domain" description="Mce/MlaD" evidence="2">
    <location>
        <begin position="46"/>
        <end position="112"/>
    </location>
</feature>
<evidence type="ECO:0000259" key="2">
    <source>
        <dbReference type="Pfam" id="PF02470"/>
    </source>
</evidence>
<dbReference type="PANTHER" id="PTHR36698:SF3">
    <property type="entry name" value="ABC-TYPE TRANSPORT AUXILIARY LIPOPROTEIN COMPONENT DOMAIN-CONTAINING PROTEIN"/>
    <property type="match status" value="1"/>
</dbReference>
<dbReference type="RefSeq" id="WP_148818073.1">
    <property type="nucleotide sequence ID" value="NZ_CP043046.1"/>
</dbReference>
<dbReference type="KEGG" id="pacr:FXN63_24235"/>
<organism evidence="3 4">
    <name type="scientific">Pigmentiphaga aceris</name>
    <dbReference type="NCBI Taxonomy" id="1940612"/>
    <lineage>
        <taxon>Bacteria</taxon>
        <taxon>Pseudomonadati</taxon>
        <taxon>Pseudomonadota</taxon>
        <taxon>Betaproteobacteria</taxon>
        <taxon>Burkholderiales</taxon>
        <taxon>Alcaligenaceae</taxon>
        <taxon>Pigmentiphaga</taxon>
    </lineage>
</organism>
<evidence type="ECO:0000313" key="3">
    <source>
        <dbReference type="EMBL" id="QEI08602.1"/>
    </source>
</evidence>
<feature type="region of interest" description="Disordered" evidence="1">
    <location>
        <begin position="292"/>
        <end position="329"/>
    </location>
</feature>
<dbReference type="OrthoDB" id="5294672at2"/>
<reference evidence="3 4" key="1">
    <citation type="submission" date="2019-08" db="EMBL/GenBank/DDBJ databases">
        <title>Amphibian skin-associated Pigmentiphaga: genome sequence and occurrence across geography and hosts.</title>
        <authorList>
            <person name="Bletz M.C."/>
            <person name="Bunk B."/>
            <person name="Sproeer C."/>
            <person name="Biwer P."/>
            <person name="Reiter S."/>
            <person name="Rabemananjara F.C.E."/>
            <person name="Schulz S."/>
            <person name="Overmann J."/>
            <person name="Vences M."/>
        </authorList>
    </citation>
    <scope>NUCLEOTIDE SEQUENCE [LARGE SCALE GENOMIC DNA]</scope>
    <source>
        <strain evidence="3 4">Mada1488</strain>
    </source>
</reference>
<dbReference type="Pfam" id="PF02470">
    <property type="entry name" value="MlaD"/>
    <property type="match status" value="1"/>
</dbReference>
<proteinExistence type="predicted"/>
<evidence type="ECO:0000313" key="4">
    <source>
        <dbReference type="Proteomes" id="UP000325161"/>
    </source>
</evidence>
<dbReference type="Proteomes" id="UP000325161">
    <property type="component" value="Chromosome"/>
</dbReference>
<keyword evidence="4" id="KW-1185">Reference proteome</keyword>
<accession>A0A5C0B1Y3</accession>
<dbReference type="PANTHER" id="PTHR36698">
    <property type="entry name" value="BLL5892 PROTEIN"/>
    <property type="match status" value="1"/>
</dbReference>
<gene>
    <name evidence="3" type="ORF">FXN63_24235</name>
</gene>
<sequence length="329" mass="34411">MENRSHALIAGLFTLALLIAAVMAGLWFGRDRVERVPLVLVAEGGVGGLLPQAAVRFRGMAVGRVDTIGFDPKNTGRILVNVQVLPTTPVTAATWARMAQQGVTGLAFIELDDDGSKPERLSSTADAPVYVPLRPGPLDEIMKRGANILAGLEKTLGQVNQVLDGDNRDAIRRTLDDVSLAARSLRQTSEQLGPVVAEIAPTMREVRKTVAQAGQAAANAGQTANDVSALTRSVKQVTDGLALPGGPLDQATRTMAELSWAASRLAGDTLPRINNLATEGARAATTVERAARAVGDSPRSVLFGNTPQPGPGEPGFPGFGANPAPRGNR</sequence>
<dbReference type="InterPro" id="IPR003399">
    <property type="entry name" value="Mce/MlaD"/>
</dbReference>
<protein>
    <submittedName>
        <fullName evidence="3">MCE family protein</fullName>
    </submittedName>
</protein>
<dbReference type="EMBL" id="CP043046">
    <property type="protein sequence ID" value="QEI08602.1"/>
    <property type="molecule type" value="Genomic_DNA"/>
</dbReference>
<dbReference type="AlphaFoldDB" id="A0A5C0B1Y3"/>
<evidence type="ECO:0000256" key="1">
    <source>
        <dbReference type="SAM" id="MobiDB-lite"/>
    </source>
</evidence>